<dbReference type="AlphaFoldDB" id="A0A7W3XVD0"/>
<gene>
    <name evidence="3" type="ORF">FOE67_04775</name>
</gene>
<dbReference type="PANTHER" id="PTHR35526">
    <property type="entry name" value="ANTI-SIGMA-F FACTOR RSBW-RELATED"/>
    <property type="match status" value="1"/>
</dbReference>
<keyword evidence="1" id="KW-0418">Kinase</keyword>
<dbReference type="InterPro" id="IPR050267">
    <property type="entry name" value="Anti-sigma-factor_SerPK"/>
</dbReference>
<keyword evidence="3" id="KW-0547">Nucleotide-binding</keyword>
<dbReference type="SUPFAM" id="SSF55874">
    <property type="entry name" value="ATPase domain of HSP90 chaperone/DNA topoisomerase II/histidine kinase"/>
    <property type="match status" value="1"/>
</dbReference>
<evidence type="ECO:0000259" key="2">
    <source>
        <dbReference type="Pfam" id="PF13581"/>
    </source>
</evidence>
<evidence type="ECO:0000313" key="3">
    <source>
        <dbReference type="EMBL" id="MBB0228845.1"/>
    </source>
</evidence>
<dbReference type="EMBL" id="VKHS01000058">
    <property type="protein sequence ID" value="MBB0228845.1"/>
    <property type="molecule type" value="Genomic_DNA"/>
</dbReference>
<proteinExistence type="predicted"/>
<dbReference type="Gene3D" id="3.30.565.10">
    <property type="entry name" value="Histidine kinase-like ATPase, C-terminal domain"/>
    <property type="match status" value="1"/>
</dbReference>
<keyword evidence="4" id="KW-1185">Reference proteome</keyword>
<sequence>MPAVGSAAAEARRLVRRQLTEWHTSGETRDNAQLIVSELVTNALRHTGGHFIGCELRLLGGALRVAVSGEGCGPTRAPELPDDDDEGGRGLVLVVALSSSWGVRPGESGYGHVVWADLPLRPVGPLGLPD</sequence>
<dbReference type="InterPro" id="IPR036890">
    <property type="entry name" value="HATPase_C_sf"/>
</dbReference>
<organism evidence="3 4">
    <name type="scientific">Streptomyces calidiresistens</name>
    <dbReference type="NCBI Taxonomy" id="1485586"/>
    <lineage>
        <taxon>Bacteria</taxon>
        <taxon>Bacillati</taxon>
        <taxon>Actinomycetota</taxon>
        <taxon>Actinomycetes</taxon>
        <taxon>Kitasatosporales</taxon>
        <taxon>Streptomycetaceae</taxon>
        <taxon>Streptomyces</taxon>
    </lineage>
</organism>
<keyword evidence="1" id="KW-0808">Transferase</keyword>
<keyword evidence="3" id="KW-0067">ATP-binding</keyword>
<dbReference type="CDD" id="cd16936">
    <property type="entry name" value="HATPase_RsbW-like"/>
    <property type="match status" value="1"/>
</dbReference>
<dbReference type="PANTHER" id="PTHR35526:SF3">
    <property type="entry name" value="ANTI-SIGMA-F FACTOR RSBW"/>
    <property type="match status" value="1"/>
</dbReference>
<reference evidence="4" key="1">
    <citation type="submission" date="2019-10" db="EMBL/GenBank/DDBJ databases">
        <title>Streptomyces sp. nov., a novel actinobacterium isolated from alkaline environment.</title>
        <authorList>
            <person name="Golinska P."/>
        </authorList>
    </citation>
    <scope>NUCLEOTIDE SEQUENCE [LARGE SCALE GENOMIC DNA]</scope>
    <source>
        <strain evidence="4">DSM 42108</strain>
    </source>
</reference>
<evidence type="ECO:0000256" key="1">
    <source>
        <dbReference type="ARBA" id="ARBA00022527"/>
    </source>
</evidence>
<dbReference type="GO" id="GO:0005524">
    <property type="term" value="F:ATP binding"/>
    <property type="evidence" value="ECO:0007669"/>
    <property type="project" value="UniProtKB-KW"/>
</dbReference>
<keyword evidence="1" id="KW-0723">Serine/threonine-protein kinase</keyword>
<evidence type="ECO:0000313" key="4">
    <source>
        <dbReference type="Proteomes" id="UP000530234"/>
    </source>
</evidence>
<feature type="domain" description="Histidine kinase/HSP90-like ATPase" evidence="2">
    <location>
        <begin position="7"/>
        <end position="105"/>
    </location>
</feature>
<name>A0A7W3XVD0_9ACTN</name>
<dbReference type="Proteomes" id="UP000530234">
    <property type="component" value="Unassembled WGS sequence"/>
</dbReference>
<protein>
    <submittedName>
        <fullName evidence="3">ATP-binding protein</fullName>
    </submittedName>
</protein>
<dbReference type="Pfam" id="PF13581">
    <property type="entry name" value="HATPase_c_2"/>
    <property type="match status" value="1"/>
</dbReference>
<comment type="caution">
    <text evidence="3">The sequence shown here is derived from an EMBL/GenBank/DDBJ whole genome shotgun (WGS) entry which is preliminary data.</text>
</comment>
<accession>A0A7W3XVD0</accession>
<dbReference type="GO" id="GO:0004674">
    <property type="term" value="F:protein serine/threonine kinase activity"/>
    <property type="evidence" value="ECO:0007669"/>
    <property type="project" value="UniProtKB-KW"/>
</dbReference>
<dbReference type="InterPro" id="IPR003594">
    <property type="entry name" value="HATPase_dom"/>
</dbReference>